<evidence type="ECO:0000256" key="8">
    <source>
        <dbReference type="SAM" id="Phobius"/>
    </source>
</evidence>
<dbReference type="PANTHER" id="PTHR34975">
    <property type="entry name" value="SPORE GERMINATION PROTEIN A2"/>
    <property type="match status" value="1"/>
</dbReference>
<comment type="similarity">
    <text evidence="2">Belongs to the amino acid-polyamine-organocation (APC) superfamily. Spore germination protein (SGP) (TC 2.A.3.9) family.</text>
</comment>
<dbReference type="PANTHER" id="PTHR34975:SF2">
    <property type="entry name" value="SPORE GERMINATION PROTEIN A2"/>
    <property type="match status" value="1"/>
</dbReference>
<dbReference type="STRING" id="485916.Dtox_2954"/>
<dbReference type="GO" id="GO:0016020">
    <property type="term" value="C:membrane"/>
    <property type="evidence" value="ECO:0007669"/>
    <property type="project" value="UniProtKB-SubCell"/>
</dbReference>
<keyword evidence="6 8" id="KW-1133">Transmembrane helix</keyword>
<feature type="transmembrane region" description="Helical" evidence="8">
    <location>
        <begin position="39"/>
        <end position="58"/>
    </location>
</feature>
<evidence type="ECO:0000256" key="3">
    <source>
        <dbReference type="ARBA" id="ARBA00022448"/>
    </source>
</evidence>
<evidence type="ECO:0000256" key="2">
    <source>
        <dbReference type="ARBA" id="ARBA00007998"/>
    </source>
</evidence>
<dbReference type="Proteomes" id="UP000002217">
    <property type="component" value="Chromosome"/>
</dbReference>
<evidence type="ECO:0000256" key="6">
    <source>
        <dbReference type="ARBA" id="ARBA00022989"/>
    </source>
</evidence>
<dbReference type="EMBL" id="CP001720">
    <property type="protein sequence ID" value="ACV63709.1"/>
    <property type="molecule type" value="Genomic_DNA"/>
</dbReference>
<dbReference type="GO" id="GO:0009847">
    <property type="term" value="P:spore germination"/>
    <property type="evidence" value="ECO:0007669"/>
    <property type="project" value="InterPro"/>
</dbReference>
<dbReference type="InterPro" id="IPR004761">
    <property type="entry name" value="Spore_GerAB"/>
</dbReference>
<dbReference type="Pfam" id="PF03845">
    <property type="entry name" value="Spore_permease"/>
    <property type="match status" value="1"/>
</dbReference>
<keyword evidence="10" id="KW-1185">Reference proteome</keyword>
<feature type="transmembrane region" description="Helical" evidence="8">
    <location>
        <begin position="119"/>
        <end position="138"/>
    </location>
</feature>
<feature type="transmembrane region" description="Helical" evidence="8">
    <location>
        <begin position="179"/>
        <end position="204"/>
    </location>
</feature>
<dbReference type="OrthoDB" id="1675410at2"/>
<keyword evidence="7 8" id="KW-0472">Membrane</keyword>
<feature type="transmembrane region" description="Helical" evidence="8">
    <location>
        <begin position="78"/>
        <end position="99"/>
    </location>
</feature>
<keyword evidence="3" id="KW-0813">Transport</keyword>
<feature type="transmembrane region" description="Helical" evidence="8">
    <location>
        <begin position="147"/>
        <end position="167"/>
    </location>
</feature>
<dbReference type="AlphaFoldDB" id="C8W2M5"/>
<feature type="transmembrane region" description="Helical" evidence="8">
    <location>
        <begin position="270"/>
        <end position="294"/>
    </location>
</feature>
<sequence>MKKQSKFGSTEAFVLLTMTMSARIFLSFPANLIDTGKNAAWITPIGGLLVCLGGMLIMSKLLKHNPDKNIVQITEETLGCYLGTAVNLIYVIFFMSIAALFTREFSEEMTTVGLTSTPISIITIGYLAVCLVGAYLGLETLARAASVTYPFVAIGIIVLLIALYPIWEYSNIFPLIGSSLYDIFVVGTFKTAAVSEIILAGVIVRSFGDYKQIVRVGYSASFASFLLLIMMLLVMILTHSWRIAGEVAFPFYRLAKIIYLSIFFQRVESIFIIIWSFIAILKIAITLYAAAFTLAESLKLPDHRPLLWPLAMILFILSFLPNDMPTTIYLDSTFLRPGALIPNYIIPILLLLIIKFKGTRQNVK</sequence>
<feature type="transmembrane region" description="Helical" evidence="8">
    <location>
        <begin position="216"/>
        <end position="237"/>
    </location>
</feature>
<dbReference type="HOGENOM" id="CLU_047547_1_0_9"/>
<proteinExistence type="inferred from homology"/>
<keyword evidence="5 8" id="KW-0812">Transmembrane</keyword>
<dbReference type="eggNOG" id="COG0531">
    <property type="taxonomic scope" value="Bacteria"/>
</dbReference>
<evidence type="ECO:0000256" key="4">
    <source>
        <dbReference type="ARBA" id="ARBA00022544"/>
    </source>
</evidence>
<name>C8W2M5_DESAS</name>
<dbReference type="NCBIfam" id="TIGR00912">
    <property type="entry name" value="2A0309"/>
    <property type="match status" value="1"/>
</dbReference>
<dbReference type="RefSeq" id="WP_015758401.1">
    <property type="nucleotide sequence ID" value="NC_013216.1"/>
</dbReference>
<accession>C8W2M5</accession>
<comment type="subcellular location">
    <subcellularLocation>
        <location evidence="1">Membrane</location>
        <topology evidence="1">Multi-pass membrane protein</topology>
    </subcellularLocation>
</comment>
<feature type="transmembrane region" description="Helical" evidence="8">
    <location>
        <begin position="12"/>
        <end position="33"/>
    </location>
</feature>
<dbReference type="KEGG" id="dae:Dtox_2954"/>
<reference evidence="9 10" key="1">
    <citation type="journal article" date="2009" name="Stand. Genomic Sci.">
        <title>Complete genome sequence of Desulfotomaculum acetoxidans type strain (5575).</title>
        <authorList>
            <person name="Spring S."/>
            <person name="Lapidus A."/>
            <person name="Schroder M."/>
            <person name="Gleim D."/>
            <person name="Sims D."/>
            <person name="Meincke L."/>
            <person name="Glavina Del Rio T."/>
            <person name="Tice H."/>
            <person name="Copeland A."/>
            <person name="Cheng J.F."/>
            <person name="Lucas S."/>
            <person name="Chen F."/>
            <person name="Nolan M."/>
            <person name="Bruce D."/>
            <person name="Goodwin L."/>
            <person name="Pitluck S."/>
            <person name="Ivanova N."/>
            <person name="Mavromatis K."/>
            <person name="Mikhailova N."/>
            <person name="Pati A."/>
            <person name="Chen A."/>
            <person name="Palaniappan K."/>
            <person name="Land M."/>
            <person name="Hauser L."/>
            <person name="Chang Y.J."/>
            <person name="Jeffries C.D."/>
            <person name="Chain P."/>
            <person name="Saunders E."/>
            <person name="Brettin T."/>
            <person name="Detter J.C."/>
            <person name="Goker M."/>
            <person name="Bristow J."/>
            <person name="Eisen J.A."/>
            <person name="Markowitz V."/>
            <person name="Hugenholtz P."/>
            <person name="Kyrpides N.C."/>
            <person name="Klenk H.P."/>
            <person name="Han C."/>
        </authorList>
    </citation>
    <scope>NUCLEOTIDE SEQUENCE [LARGE SCALE GENOMIC DNA]</scope>
    <source>
        <strain evidence="10">ATCC 49208 / DSM 771 / VKM B-1644</strain>
    </source>
</reference>
<evidence type="ECO:0000313" key="9">
    <source>
        <dbReference type="EMBL" id="ACV63709.1"/>
    </source>
</evidence>
<evidence type="ECO:0000256" key="7">
    <source>
        <dbReference type="ARBA" id="ARBA00023136"/>
    </source>
</evidence>
<evidence type="ECO:0000256" key="1">
    <source>
        <dbReference type="ARBA" id="ARBA00004141"/>
    </source>
</evidence>
<gene>
    <name evidence="9" type="ordered locus">Dtox_2954</name>
</gene>
<feature type="transmembrane region" description="Helical" evidence="8">
    <location>
        <begin position="306"/>
        <end position="322"/>
    </location>
</feature>
<evidence type="ECO:0000256" key="5">
    <source>
        <dbReference type="ARBA" id="ARBA00022692"/>
    </source>
</evidence>
<feature type="transmembrane region" description="Helical" evidence="8">
    <location>
        <begin position="334"/>
        <end position="354"/>
    </location>
</feature>
<evidence type="ECO:0000313" key="10">
    <source>
        <dbReference type="Proteomes" id="UP000002217"/>
    </source>
</evidence>
<keyword evidence="4" id="KW-0309">Germination</keyword>
<organism evidence="9 10">
    <name type="scientific">Desulfofarcimen acetoxidans (strain ATCC 49208 / DSM 771 / KCTC 5769 / VKM B-1644 / 5575)</name>
    <name type="common">Desulfotomaculum acetoxidans</name>
    <dbReference type="NCBI Taxonomy" id="485916"/>
    <lineage>
        <taxon>Bacteria</taxon>
        <taxon>Bacillati</taxon>
        <taxon>Bacillota</taxon>
        <taxon>Clostridia</taxon>
        <taxon>Eubacteriales</taxon>
        <taxon>Peptococcaceae</taxon>
        <taxon>Desulfofarcimen</taxon>
    </lineage>
</organism>
<protein>
    <submittedName>
        <fullName evidence="9">Spore germination protein</fullName>
    </submittedName>
</protein>